<dbReference type="InterPro" id="IPR050231">
    <property type="entry name" value="Iron_ascorbate_oxido_reductase"/>
</dbReference>
<gene>
    <name evidence="3" type="ORF">ALAG00032_LOCUS3297</name>
</gene>
<proteinExistence type="predicted"/>
<name>A0A7S3NIL1_9STRA</name>
<evidence type="ECO:0000259" key="2">
    <source>
        <dbReference type="Pfam" id="PF03171"/>
    </source>
</evidence>
<evidence type="ECO:0000256" key="1">
    <source>
        <dbReference type="SAM" id="SignalP"/>
    </source>
</evidence>
<dbReference type="Gene3D" id="2.60.120.330">
    <property type="entry name" value="B-lactam Antibiotic, Isopenicillin N Synthase, Chain"/>
    <property type="match status" value="1"/>
</dbReference>
<dbReference type="EMBL" id="HBIJ01004694">
    <property type="protein sequence ID" value="CAE0362556.1"/>
    <property type="molecule type" value="Transcribed_RNA"/>
</dbReference>
<protein>
    <recommendedName>
        <fullName evidence="2">Isopenicillin N synthase-like Fe(2+) 2OG dioxygenase domain-containing protein</fullName>
    </recommendedName>
</protein>
<dbReference type="InterPro" id="IPR027443">
    <property type="entry name" value="IPNS-like_sf"/>
</dbReference>
<accession>A0A7S3NIL1</accession>
<dbReference type="Pfam" id="PF03171">
    <property type="entry name" value="2OG-FeII_Oxy"/>
    <property type="match status" value="1"/>
</dbReference>
<reference evidence="3" key="1">
    <citation type="submission" date="2021-01" db="EMBL/GenBank/DDBJ databases">
        <authorList>
            <person name="Corre E."/>
            <person name="Pelletier E."/>
            <person name="Niang G."/>
            <person name="Scheremetjew M."/>
            <person name="Finn R."/>
            <person name="Kale V."/>
            <person name="Holt S."/>
            <person name="Cochrane G."/>
            <person name="Meng A."/>
            <person name="Brown T."/>
            <person name="Cohen L."/>
        </authorList>
    </citation>
    <scope>NUCLEOTIDE SEQUENCE</scope>
    <source>
        <strain evidence="3">CCMP1510</strain>
    </source>
</reference>
<keyword evidence="1" id="KW-0732">Signal</keyword>
<dbReference type="PANTHER" id="PTHR47990">
    <property type="entry name" value="2-OXOGLUTARATE (2OG) AND FE(II)-DEPENDENT OXYGENASE SUPERFAMILY PROTEIN-RELATED"/>
    <property type="match status" value="1"/>
</dbReference>
<dbReference type="InterPro" id="IPR044861">
    <property type="entry name" value="IPNS-like_FE2OG_OXY"/>
</dbReference>
<organism evidence="3">
    <name type="scientific">Aureoumbra lagunensis</name>
    <dbReference type="NCBI Taxonomy" id="44058"/>
    <lineage>
        <taxon>Eukaryota</taxon>
        <taxon>Sar</taxon>
        <taxon>Stramenopiles</taxon>
        <taxon>Ochrophyta</taxon>
        <taxon>Pelagophyceae</taxon>
        <taxon>Pelagomonadales</taxon>
        <taxon>Aureoumbra</taxon>
    </lineage>
</organism>
<feature type="domain" description="Isopenicillin N synthase-like Fe(2+) 2OG dioxygenase" evidence="2">
    <location>
        <begin position="183"/>
        <end position="272"/>
    </location>
</feature>
<dbReference type="SUPFAM" id="SSF51197">
    <property type="entry name" value="Clavaminate synthase-like"/>
    <property type="match status" value="1"/>
</dbReference>
<dbReference type="AlphaFoldDB" id="A0A7S3NIL1"/>
<feature type="signal peptide" evidence="1">
    <location>
        <begin position="1"/>
        <end position="18"/>
    </location>
</feature>
<feature type="chain" id="PRO_5030539053" description="Isopenicillin N synthase-like Fe(2+) 2OG dioxygenase domain-containing protein" evidence="1">
    <location>
        <begin position="19"/>
        <end position="326"/>
    </location>
</feature>
<sequence length="326" mass="36454">MRVLFLLLSPYAMCVVHQTRVEERMVATVHRVQSALQSAKCEVQSSEEACIIAEDDLETDFGRETLRKSLSTRRHCVIRRSTAFSTKLVEDYRSFPPAQPIQNRPEEFIGLFADPHTDSKFLECRFGLDGTLDPKCPAKINDLGHSLGSLGLRILSSLDDPTYARLCDIPLERKRNEVSTTVFRLCRYESIKEDVAFGSHTDTTFLTLVPCASQPGLEVFDPSIGAFLCHEASPLACPGRDVICLAGEFLDLLSNGKYGSAVHRVILTSADAKQRRTTRSSTPLLLRAKRSASWLCLPLTTIWKVLAKASSEEEVRQMLIEQQQYG</sequence>
<evidence type="ECO:0000313" key="3">
    <source>
        <dbReference type="EMBL" id="CAE0362556.1"/>
    </source>
</evidence>